<protein>
    <submittedName>
        <fullName evidence="1">Uncharacterized protein</fullName>
    </submittedName>
</protein>
<reference evidence="1" key="1">
    <citation type="submission" date="2019-12" db="EMBL/GenBank/DDBJ databases">
        <title>An insight into the sialome of adult female Ixodes ricinus ticks feeding for 6 days.</title>
        <authorList>
            <person name="Perner J."/>
            <person name="Ribeiro J.M.C."/>
        </authorList>
    </citation>
    <scope>NUCLEOTIDE SEQUENCE</scope>
    <source>
        <strain evidence="1">Semi-engorged</strain>
        <tissue evidence="1">Salivary glands</tissue>
    </source>
</reference>
<organism evidence="1">
    <name type="scientific">Ixodes ricinus</name>
    <name type="common">Common tick</name>
    <name type="synonym">Acarus ricinus</name>
    <dbReference type="NCBI Taxonomy" id="34613"/>
    <lineage>
        <taxon>Eukaryota</taxon>
        <taxon>Metazoa</taxon>
        <taxon>Ecdysozoa</taxon>
        <taxon>Arthropoda</taxon>
        <taxon>Chelicerata</taxon>
        <taxon>Arachnida</taxon>
        <taxon>Acari</taxon>
        <taxon>Parasitiformes</taxon>
        <taxon>Ixodida</taxon>
        <taxon>Ixodoidea</taxon>
        <taxon>Ixodidae</taxon>
        <taxon>Ixodinae</taxon>
        <taxon>Ixodes</taxon>
    </lineage>
</organism>
<proteinExistence type="predicted"/>
<name>A0A6B0UKY7_IXORI</name>
<evidence type="ECO:0000313" key="1">
    <source>
        <dbReference type="EMBL" id="MXU90390.1"/>
    </source>
</evidence>
<dbReference type="AlphaFoldDB" id="A0A6B0UKY7"/>
<sequence length="114" mass="12938">MLFFARLCFHVVVDTERQNFSRCTAPTTTKIKNIKESANLFVVNWRSCLEYSVPISIWRARCRCCTHCRIGGCHITEHETGTGCLKMLTNLRKHKPNPAANITSIFSSPYISGT</sequence>
<dbReference type="EMBL" id="GIFC01008307">
    <property type="protein sequence ID" value="MXU90390.1"/>
    <property type="molecule type" value="Transcribed_RNA"/>
</dbReference>
<accession>A0A6B0UKY7</accession>